<evidence type="ECO:0000313" key="3">
    <source>
        <dbReference type="Proteomes" id="UP000663879"/>
    </source>
</evidence>
<feature type="region of interest" description="Disordered" evidence="1">
    <location>
        <begin position="296"/>
        <end position="336"/>
    </location>
</feature>
<feature type="compositionally biased region" description="Polar residues" evidence="1">
    <location>
        <begin position="781"/>
        <end position="804"/>
    </location>
</feature>
<feature type="region of interest" description="Disordered" evidence="1">
    <location>
        <begin position="453"/>
        <end position="472"/>
    </location>
</feature>
<evidence type="ECO:0000313" key="2">
    <source>
        <dbReference type="EMBL" id="CAF0890421.1"/>
    </source>
</evidence>
<organism evidence="2 3">
    <name type="scientific">Brachionus calyciflorus</name>
    <dbReference type="NCBI Taxonomy" id="104777"/>
    <lineage>
        <taxon>Eukaryota</taxon>
        <taxon>Metazoa</taxon>
        <taxon>Spiralia</taxon>
        <taxon>Gnathifera</taxon>
        <taxon>Rotifera</taxon>
        <taxon>Eurotatoria</taxon>
        <taxon>Monogononta</taxon>
        <taxon>Pseudotrocha</taxon>
        <taxon>Ploima</taxon>
        <taxon>Brachionidae</taxon>
        <taxon>Brachionus</taxon>
    </lineage>
</organism>
<proteinExistence type="predicted"/>
<gene>
    <name evidence="2" type="ORF">OXX778_LOCUS10881</name>
</gene>
<dbReference type="EMBL" id="CAJNOC010001777">
    <property type="protein sequence ID" value="CAF0890421.1"/>
    <property type="molecule type" value="Genomic_DNA"/>
</dbReference>
<feature type="region of interest" description="Disordered" evidence="1">
    <location>
        <begin position="704"/>
        <end position="804"/>
    </location>
</feature>
<feature type="compositionally biased region" description="Low complexity" evidence="1">
    <location>
        <begin position="719"/>
        <end position="728"/>
    </location>
</feature>
<protein>
    <submittedName>
        <fullName evidence="2">Uncharacterized protein</fullName>
    </submittedName>
</protein>
<dbReference type="OrthoDB" id="10517948at2759"/>
<feature type="region of interest" description="Disordered" evidence="1">
    <location>
        <begin position="360"/>
        <end position="379"/>
    </location>
</feature>
<dbReference type="Proteomes" id="UP000663879">
    <property type="component" value="Unassembled WGS sequence"/>
</dbReference>
<feature type="compositionally biased region" description="Acidic residues" evidence="1">
    <location>
        <begin position="759"/>
        <end position="777"/>
    </location>
</feature>
<feature type="region of interest" description="Disordered" evidence="1">
    <location>
        <begin position="95"/>
        <end position="115"/>
    </location>
</feature>
<name>A0A813YYD0_9BILA</name>
<keyword evidence="3" id="KW-1185">Reference proteome</keyword>
<feature type="compositionally biased region" description="Basic and acidic residues" evidence="1">
    <location>
        <begin position="296"/>
        <end position="313"/>
    </location>
</feature>
<accession>A0A813YYD0</accession>
<dbReference type="AlphaFoldDB" id="A0A813YYD0"/>
<sequence length="804" mass="94725">MSSQVVESNQLKFNLDTIVDKLNLVNIVHKPRPILIEKINSKDSNSRVRNDLFASNSQFEVIDEAKMSMYSFLVQRELKTKEWLSKYESNNFEPPVKQVQSKETTKPSKPITKNEAQSITSMVNPTTRVSAQKLKTSNSNELDKCCQDLFKIFENLFQIFNEFKDERLKIVYNDPIEEEKHFRIQIEQIKYLSRSIYNYQNQINSLRNQKKESNISQRLVHTIRQVIKLINSFSDIYPYRQDNNLTSEKLCFQFYKHLNLSIRNFCEYLNQSDYVGKFEDLIKKCDEFFKKDPSEKMEVKEGKNMSDDKDSKSKKSNQVLNVVRVSRSSAKKPLDEPIQVVSSKRVYDKKKPKTQTSNIRFEISPPRPKNKPSYENKTIKTGKMYPNKARSKIDLRPQNDLDLIPTKEKIDQKPLQRSFEQLNSTLNELDLNDQIYKPAFRHLSSPKLSKVDFNKQKSISRSRSRSADRSLNQTKIRKVISSESILNSDDDAYQYNDYYYHDPTSLKYTKSILKSNDCEKSNKLFGKLDTIRRENEALRRKYEKLSYHDSKIQSYLPDDKKKIKRPYEECYLDKPEYYKPEDFESKVTFNQVYKPLNGPSLDQLKRVVKYAEDFDTYNKKTSITQIGDTRFDDFELFEMLSNDLFEDLFESVYSEIENVNDLVARNLIENEFELEKSEKNKMISQSPEYDQSFEQTINSSRNFNHKSDISMVMQRKNSKSSSSNYRTSTKTESRHKTSKTSRTSNYEDNSRGNSKYQENDEEFVEEELIEEIDDVQDEVPNQVNTNHSSYYSHVEETISSISDD</sequence>
<evidence type="ECO:0000256" key="1">
    <source>
        <dbReference type="SAM" id="MobiDB-lite"/>
    </source>
</evidence>
<reference evidence="2" key="1">
    <citation type="submission" date="2021-02" db="EMBL/GenBank/DDBJ databases">
        <authorList>
            <person name="Nowell W R."/>
        </authorList>
    </citation>
    <scope>NUCLEOTIDE SEQUENCE</scope>
    <source>
        <strain evidence="2">Ploen Becks lab</strain>
    </source>
</reference>
<comment type="caution">
    <text evidence="2">The sequence shown here is derived from an EMBL/GenBank/DDBJ whole genome shotgun (WGS) entry which is preliminary data.</text>
</comment>